<proteinExistence type="predicted"/>
<organism evidence="3 4">
    <name type="scientific">Paucimonas lemoignei</name>
    <name type="common">Pseudomonas lemoignei</name>
    <dbReference type="NCBI Taxonomy" id="29443"/>
    <lineage>
        <taxon>Bacteria</taxon>
        <taxon>Pseudomonadati</taxon>
        <taxon>Pseudomonadota</taxon>
        <taxon>Betaproteobacteria</taxon>
        <taxon>Burkholderiales</taxon>
        <taxon>Burkholderiaceae</taxon>
        <taxon>Paucimonas</taxon>
    </lineage>
</organism>
<dbReference type="OrthoDB" id="8929854at2"/>
<gene>
    <name evidence="3" type="ORF">EDC30_101257</name>
</gene>
<evidence type="ECO:0000313" key="4">
    <source>
        <dbReference type="Proteomes" id="UP000295382"/>
    </source>
</evidence>
<keyword evidence="4" id="KW-1185">Reference proteome</keyword>
<feature type="signal peptide" evidence="2">
    <location>
        <begin position="1"/>
        <end position="20"/>
    </location>
</feature>
<accession>A0A4R3I3B4</accession>
<comment type="caution">
    <text evidence="3">The sequence shown here is derived from an EMBL/GenBank/DDBJ whole genome shotgun (WGS) entry which is preliminary data.</text>
</comment>
<sequence>MNKLTTFFVVLAFLAADLRAAPPQSGMTGRPNRSRQANDDVQHISINLVEFDKHVARAAENLKHMQRQMEAIQKTRDAQERLRILDQHWLSLQASLENLRDLWGPGLLGCCGASPPAEERMSARLMGGPMMGGMMSWQSTGTYYSSLTLEQLKQRHYMSDQYLAMQYQVMNHMLLHQQWVQQLQSHNPARAR</sequence>
<protein>
    <submittedName>
        <fullName evidence="3">Uncharacterized protein</fullName>
    </submittedName>
</protein>
<dbReference type="RefSeq" id="WP_132256545.1">
    <property type="nucleotide sequence ID" value="NZ_SLZQ01000001.1"/>
</dbReference>
<keyword evidence="2" id="KW-0732">Signal</keyword>
<reference evidence="3 4" key="1">
    <citation type="submission" date="2019-03" db="EMBL/GenBank/DDBJ databases">
        <title>Genomic Encyclopedia of Type Strains, Phase IV (KMG-IV): sequencing the most valuable type-strain genomes for metagenomic binning, comparative biology and taxonomic classification.</title>
        <authorList>
            <person name="Goeker M."/>
        </authorList>
    </citation>
    <scope>NUCLEOTIDE SEQUENCE [LARGE SCALE GENOMIC DNA]</scope>
    <source>
        <strain evidence="3 4">DSM 7445</strain>
    </source>
</reference>
<name>A0A4R3I3B4_PAULE</name>
<dbReference type="EMBL" id="SLZQ01000001">
    <property type="protein sequence ID" value="TCS39301.1"/>
    <property type="molecule type" value="Genomic_DNA"/>
</dbReference>
<dbReference type="AlphaFoldDB" id="A0A4R3I3B4"/>
<evidence type="ECO:0000256" key="1">
    <source>
        <dbReference type="SAM" id="Coils"/>
    </source>
</evidence>
<dbReference type="Proteomes" id="UP000295382">
    <property type="component" value="Unassembled WGS sequence"/>
</dbReference>
<evidence type="ECO:0000313" key="3">
    <source>
        <dbReference type="EMBL" id="TCS39301.1"/>
    </source>
</evidence>
<keyword evidence="1" id="KW-0175">Coiled coil</keyword>
<evidence type="ECO:0000256" key="2">
    <source>
        <dbReference type="SAM" id="SignalP"/>
    </source>
</evidence>
<feature type="coiled-coil region" evidence="1">
    <location>
        <begin position="55"/>
        <end position="82"/>
    </location>
</feature>
<feature type="chain" id="PRO_5021028130" evidence="2">
    <location>
        <begin position="21"/>
        <end position="192"/>
    </location>
</feature>